<dbReference type="InterPro" id="IPR002083">
    <property type="entry name" value="MATH/TRAF_dom"/>
</dbReference>
<feature type="domain" description="MATH" evidence="1">
    <location>
        <begin position="317"/>
        <end position="467"/>
    </location>
</feature>
<evidence type="ECO:0000313" key="3">
    <source>
        <dbReference type="Proteomes" id="UP001168877"/>
    </source>
</evidence>
<feature type="domain" description="MATH" evidence="1">
    <location>
        <begin position="489"/>
        <end position="617"/>
    </location>
</feature>
<dbReference type="EMBL" id="JAUESC010000001">
    <property type="protein sequence ID" value="KAK0607475.1"/>
    <property type="molecule type" value="Genomic_DNA"/>
</dbReference>
<dbReference type="Proteomes" id="UP001168877">
    <property type="component" value="Unassembled WGS sequence"/>
</dbReference>
<keyword evidence="3" id="KW-1185">Reference proteome</keyword>
<dbReference type="CDD" id="cd00121">
    <property type="entry name" value="MATH"/>
    <property type="match status" value="4"/>
</dbReference>
<protein>
    <recommendedName>
        <fullName evidence="1">MATH domain-containing protein</fullName>
    </recommendedName>
</protein>
<dbReference type="SUPFAM" id="SSF49599">
    <property type="entry name" value="TRAF domain-like"/>
    <property type="match status" value="4"/>
</dbReference>
<dbReference type="AlphaFoldDB" id="A0AA39TTA0"/>
<dbReference type="CDD" id="cd09272">
    <property type="entry name" value="RNase_HI_RT_Ty1"/>
    <property type="match status" value="1"/>
</dbReference>
<dbReference type="PANTHER" id="PTHR46162:SF2">
    <property type="entry name" value="ANKYRIN REPEAT-CONTAINING PROTEIN-RELATED"/>
    <property type="match status" value="1"/>
</dbReference>
<reference evidence="2" key="2">
    <citation type="submission" date="2023-06" db="EMBL/GenBank/DDBJ databases">
        <authorList>
            <person name="Swenson N.G."/>
            <person name="Wegrzyn J.L."/>
            <person name="Mcevoy S.L."/>
        </authorList>
    </citation>
    <scope>NUCLEOTIDE SEQUENCE</scope>
    <source>
        <strain evidence="2">NS2018</strain>
        <tissue evidence="2">Leaf</tissue>
    </source>
</reference>
<feature type="domain" description="MATH" evidence="1">
    <location>
        <begin position="224"/>
        <end position="297"/>
    </location>
</feature>
<dbReference type="Pfam" id="PF22486">
    <property type="entry name" value="MATH_2"/>
    <property type="match status" value="4"/>
</dbReference>
<dbReference type="PROSITE" id="PS50144">
    <property type="entry name" value="MATH"/>
    <property type="match status" value="4"/>
</dbReference>
<proteinExistence type="predicted"/>
<comment type="caution">
    <text evidence="2">The sequence shown here is derived from an EMBL/GenBank/DDBJ whole genome shotgun (WGS) entry which is preliminary data.</text>
</comment>
<evidence type="ECO:0000313" key="2">
    <source>
        <dbReference type="EMBL" id="KAK0607475.1"/>
    </source>
</evidence>
<dbReference type="Gene3D" id="2.60.210.10">
    <property type="entry name" value="Apoptosis, Tumor Necrosis Factor Receptor Associated Protein 2, Chain A"/>
    <property type="match status" value="4"/>
</dbReference>
<gene>
    <name evidence="2" type="ORF">LWI29_015612</name>
</gene>
<organism evidence="2 3">
    <name type="scientific">Acer saccharum</name>
    <name type="common">Sugar maple</name>
    <dbReference type="NCBI Taxonomy" id="4024"/>
    <lineage>
        <taxon>Eukaryota</taxon>
        <taxon>Viridiplantae</taxon>
        <taxon>Streptophyta</taxon>
        <taxon>Embryophyta</taxon>
        <taxon>Tracheophyta</taxon>
        <taxon>Spermatophyta</taxon>
        <taxon>Magnoliopsida</taxon>
        <taxon>eudicotyledons</taxon>
        <taxon>Gunneridae</taxon>
        <taxon>Pentapetalae</taxon>
        <taxon>rosids</taxon>
        <taxon>malvids</taxon>
        <taxon>Sapindales</taxon>
        <taxon>Sapindaceae</taxon>
        <taxon>Hippocastanoideae</taxon>
        <taxon>Acereae</taxon>
        <taxon>Acer</taxon>
    </lineage>
</organism>
<evidence type="ECO:0000259" key="1">
    <source>
        <dbReference type="PROSITE" id="PS50144"/>
    </source>
</evidence>
<sequence length="730" mass="82649">MLFSKAKDNSYILQKLGILASLCSVYITYKADWGDLFTYNSVENFIAMASFVDEQDGVVRLISDAPPTHYKLKIHLFSLLVKNAVEKYESAEFEAGGYKWKLVLYPNGNESKNVKDHISLYLTLADTSSLPLGWEVFAVIRLFLLDQSKDNYLTVEDAIGKESHFQELKLERGFDHFVPLKVFNDASNGYLVDDKCVFGTEVFVTKERGRVKEECLSMIKDTSSIKHVWKIENFSKLYAEFYFSEAFSAGGHKWKIKLYPSGLRSQGGSHLSLFLALVDFTPDSKVYTDFTLCILDQLQNKHISFKGVARSISNAPPAHYTLKIQLFSLLVSTSGQKYESAEFEAGGYKWKLVLHPNGNKSKNVKDHLSLYLAMSNTSSLRLGWEVHAVFRFFLLDQNNDNYLVVHEDAWLNVKRCGPFRELDDLKEKRFHGLKLEWGIDQFLPLKTFNDASNGYLVEDTCVFGAEVFVVKERVTGNGECLSMIKDPHSIKHVWKIENFSKSDTECFDSKIFVAGDQKWKIQLYPKGRRHGNGSHLSLYLVMADSTTLSPASKIYAEFTLRILDQVQARHIAGKAGDPDDRRSTAAYIVFLGSTPVSWSSKKQDTVARSSTEAEYRAIASAAAELNWIGQLLTELRVQVPTPPVIYCDNVGATYVCANPIFHSRMKHVAIDFFFVRDQVARKQLRVAHTKDQLADSLTKALSRKQFHDYRSKIGILAGSSILRGHISDIT</sequence>
<reference evidence="2" key="1">
    <citation type="journal article" date="2022" name="Plant J.">
        <title>Strategies of tolerance reflected in two North American maple genomes.</title>
        <authorList>
            <person name="McEvoy S.L."/>
            <person name="Sezen U.U."/>
            <person name="Trouern-Trend A."/>
            <person name="McMahon S.M."/>
            <person name="Schaberg P.G."/>
            <person name="Yang J."/>
            <person name="Wegrzyn J.L."/>
            <person name="Swenson N.G."/>
        </authorList>
    </citation>
    <scope>NUCLEOTIDE SEQUENCE</scope>
    <source>
        <strain evidence="2">NS2018</strain>
    </source>
</reference>
<dbReference type="InterPro" id="IPR008974">
    <property type="entry name" value="TRAF-like"/>
</dbReference>
<dbReference type="SMART" id="SM00061">
    <property type="entry name" value="MATH"/>
    <property type="match status" value="4"/>
</dbReference>
<feature type="domain" description="MATH" evidence="1">
    <location>
        <begin position="67"/>
        <end position="202"/>
    </location>
</feature>
<dbReference type="PANTHER" id="PTHR46162">
    <property type="entry name" value="TRAF-LIKE FAMILY PROTEIN"/>
    <property type="match status" value="1"/>
</dbReference>
<name>A0AA39TTA0_ACESA</name>
<accession>A0AA39TTA0</accession>